<dbReference type="Proteomes" id="UP000261540">
    <property type="component" value="Unplaced"/>
</dbReference>
<keyword evidence="7" id="KW-1185">Reference proteome</keyword>
<proteinExistence type="predicted"/>
<feature type="domain" description="Amine oxidase" evidence="5">
    <location>
        <begin position="14"/>
        <end position="466"/>
    </location>
</feature>
<dbReference type="CTD" id="564675"/>
<keyword evidence="3" id="KW-0274">FAD</keyword>
<dbReference type="Ensembl" id="ENSPKIT00000003583.1">
    <property type="protein sequence ID" value="ENSPKIP00000022911.1"/>
    <property type="gene ID" value="ENSPKIG00000006736.1"/>
</dbReference>
<sequence length="497" mass="55134">MKKVPRIVVVGAGIAGIGAASELRDAGFSDVTILEATGEIGGRIGKYQLGKAWIDTGAQYIHGTSETNPVYCLSKKFGILDNVPKEEGRWSILSEKGSRVDEDFAERVYGAGEMLIRKRYQDHQRSIGEHFVEEVQKLTANWEASTEEKRLMDGILSMVGKDLLIDTGASDLKSVSLGSWKYFHADTDGDLNIEGNMFDLPSKLLKEFPDESLLLKKPVRKIEWDGSFRTGNGEQHPVRVEFGDEEEILADHVVVTISLGCLKAQASTLFSPQLPEHKLQAIDCVRFGTLTKIFLVYEEAFWDDDVSEISLLWEDESPVSLDADPAQWVKHLHFFSVMKPKEKFGNVLIGWCAGRVGELTETMKEEDLLAAITEHLRAFTRNPSLPPPKSMFRTQWYSNPFTRGAYTYLPVGTDAEVMDTLALPLSGTKATKPDLQLLFAGEATMKSLYSTVQGALLSGQREAQRLAQHYGKVASPASHCSLSPQHQGEPLQPQTVL</sequence>
<accession>A0A3B3RYP4</accession>
<dbReference type="Pfam" id="PF01593">
    <property type="entry name" value="Amino_oxidase"/>
    <property type="match status" value="1"/>
</dbReference>
<dbReference type="AlphaFoldDB" id="A0A3B3RYP4"/>
<evidence type="ECO:0000256" key="3">
    <source>
        <dbReference type="ARBA" id="ARBA00022827"/>
    </source>
</evidence>
<evidence type="ECO:0000259" key="5">
    <source>
        <dbReference type="Pfam" id="PF01593"/>
    </source>
</evidence>
<name>A0A3B3RYP4_9TELE</name>
<protein>
    <submittedName>
        <fullName evidence="6">Polyamine oxidase (exo-N4-amino) 1</fullName>
    </submittedName>
</protein>
<dbReference type="STRING" id="1676925.ENSPKIP00000022911"/>
<dbReference type="GO" id="GO:0046208">
    <property type="term" value="P:spermine catabolic process"/>
    <property type="evidence" value="ECO:0007669"/>
    <property type="project" value="TreeGrafter"/>
</dbReference>
<dbReference type="GO" id="GO:0046592">
    <property type="term" value="F:polyamine oxidase activity"/>
    <property type="evidence" value="ECO:0007669"/>
    <property type="project" value="TreeGrafter"/>
</dbReference>
<comment type="cofactor">
    <cofactor evidence="1">
        <name>FAD</name>
        <dbReference type="ChEBI" id="CHEBI:57692"/>
    </cofactor>
</comment>
<dbReference type="SUPFAM" id="SSF51905">
    <property type="entry name" value="FAD/NAD(P)-binding domain"/>
    <property type="match status" value="1"/>
</dbReference>
<evidence type="ECO:0000256" key="1">
    <source>
        <dbReference type="ARBA" id="ARBA00001974"/>
    </source>
</evidence>
<dbReference type="InterPro" id="IPR036188">
    <property type="entry name" value="FAD/NAD-bd_sf"/>
</dbReference>
<evidence type="ECO:0000313" key="6">
    <source>
        <dbReference type="Ensembl" id="ENSPKIP00000022911.1"/>
    </source>
</evidence>
<dbReference type="Gene3D" id="3.50.50.60">
    <property type="entry name" value="FAD/NAD(P)-binding domain"/>
    <property type="match status" value="1"/>
</dbReference>
<reference evidence="6" key="2">
    <citation type="submission" date="2025-09" db="UniProtKB">
        <authorList>
            <consortium name="Ensembl"/>
        </authorList>
    </citation>
    <scope>IDENTIFICATION</scope>
</reference>
<dbReference type="PANTHER" id="PTHR10742">
    <property type="entry name" value="FLAVIN MONOAMINE OXIDASE"/>
    <property type="match status" value="1"/>
</dbReference>
<keyword evidence="2" id="KW-0285">Flavoprotein</keyword>
<feature type="region of interest" description="Disordered" evidence="4">
    <location>
        <begin position="477"/>
        <end position="497"/>
    </location>
</feature>
<dbReference type="SUPFAM" id="SSF54373">
    <property type="entry name" value="FAD-linked reductases, C-terminal domain"/>
    <property type="match status" value="1"/>
</dbReference>
<evidence type="ECO:0000256" key="2">
    <source>
        <dbReference type="ARBA" id="ARBA00022630"/>
    </source>
</evidence>
<feature type="compositionally biased region" description="Polar residues" evidence="4">
    <location>
        <begin position="478"/>
        <end position="497"/>
    </location>
</feature>
<dbReference type="PANTHER" id="PTHR10742:SF364">
    <property type="entry name" value="AMINE OXIDASE"/>
    <property type="match status" value="1"/>
</dbReference>
<organism evidence="6 7">
    <name type="scientific">Paramormyrops kingsleyae</name>
    <dbReference type="NCBI Taxonomy" id="1676925"/>
    <lineage>
        <taxon>Eukaryota</taxon>
        <taxon>Metazoa</taxon>
        <taxon>Chordata</taxon>
        <taxon>Craniata</taxon>
        <taxon>Vertebrata</taxon>
        <taxon>Euteleostomi</taxon>
        <taxon>Actinopterygii</taxon>
        <taxon>Neopterygii</taxon>
        <taxon>Teleostei</taxon>
        <taxon>Osteoglossocephala</taxon>
        <taxon>Osteoglossomorpha</taxon>
        <taxon>Osteoglossiformes</taxon>
        <taxon>Mormyridae</taxon>
        <taxon>Paramormyrops</taxon>
    </lineage>
</organism>
<dbReference type="InterPro" id="IPR002937">
    <property type="entry name" value="Amino_oxidase"/>
</dbReference>
<dbReference type="Gene3D" id="3.90.660.10">
    <property type="match status" value="1"/>
</dbReference>
<dbReference type="InterPro" id="IPR050281">
    <property type="entry name" value="Flavin_monoamine_oxidase"/>
</dbReference>
<evidence type="ECO:0000313" key="7">
    <source>
        <dbReference type="Proteomes" id="UP000261540"/>
    </source>
</evidence>
<reference evidence="6" key="1">
    <citation type="submission" date="2025-08" db="UniProtKB">
        <authorList>
            <consortium name="Ensembl"/>
        </authorList>
    </citation>
    <scope>IDENTIFICATION</scope>
</reference>
<dbReference type="GeneTree" id="ENSGT00940000157511"/>
<evidence type="ECO:0000256" key="4">
    <source>
        <dbReference type="SAM" id="MobiDB-lite"/>
    </source>
</evidence>